<organism evidence="1 2">
    <name type="scientific">Rugosimonospora africana</name>
    <dbReference type="NCBI Taxonomy" id="556532"/>
    <lineage>
        <taxon>Bacteria</taxon>
        <taxon>Bacillati</taxon>
        <taxon>Actinomycetota</taxon>
        <taxon>Actinomycetes</taxon>
        <taxon>Micromonosporales</taxon>
        <taxon>Micromonosporaceae</taxon>
        <taxon>Rugosimonospora</taxon>
    </lineage>
</organism>
<dbReference type="Proteomes" id="UP000642748">
    <property type="component" value="Unassembled WGS sequence"/>
</dbReference>
<dbReference type="RefSeq" id="WP_203921181.1">
    <property type="nucleotide sequence ID" value="NZ_BONZ01000056.1"/>
</dbReference>
<dbReference type="AlphaFoldDB" id="A0A8J3QXH9"/>
<protein>
    <submittedName>
        <fullName evidence="1">Uncharacterized protein</fullName>
    </submittedName>
</protein>
<evidence type="ECO:0000313" key="1">
    <source>
        <dbReference type="EMBL" id="GIH17633.1"/>
    </source>
</evidence>
<dbReference type="EMBL" id="BONZ01000056">
    <property type="protein sequence ID" value="GIH17633.1"/>
    <property type="molecule type" value="Genomic_DNA"/>
</dbReference>
<keyword evidence="2" id="KW-1185">Reference proteome</keyword>
<accession>A0A8J3QXH9</accession>
<evidence type="ECO:0000313" key="2">
    <source>
        <dbReference type="Proteomes" id="UP000642748"/>
    </source>
</evidence>
<reference evidence="1" key="1">
    <citation type="submission" date="2021-01" db="EMBL/GenBank/DDBJ databases">
        <title>Whole genome shotgun sequence of Rugosimonospora africana NBRC 104875.</title>
        <authorList>
            <person name="Komaki H."/>
            <person name="Tamura T."/>
        </authorList>
    </citation>
    <scope>NUCLEOTIDE SEQUENCE</scope>
    <source>
        <strain evidence="1">NBRC 104875</strain>
    </source>
</reference>
<gene>
    <name evidence="1" type="ORF">Raf01_58050</name>
</gene>
<name>A0A8J3QXH9_9ACTN</name>
<proteinExistence type="predicted"/>
<sequence>MNELLLLRFQLGARVRNAGAVYYRVIERAPLTDRVFWFYYETRGPDVYVKAQALGPVTVGGEANLFAIPYDADRRWRSGQYHAALPVARHPDTVALDLLDGAGHRLGRLSYRLGPVNGSGPHVSGPAAGAGWPGWGDGVGLRVDVRGSGELDPFRPVVPAPGSMRELAAC</sequence>
<comment type="caution">
    <text evidence="1">The sequence shown here is derived from an EMBL/GenBank/DDBJ whole genome shotgun (WGS) entry which is preliminary data.</text>
</comment>